<dbReference type="AlphaFoldDB" id="A0A2P2QQQ9"/>
<dbReference type="EMBL" id="GGEC01088737">
    <property type="protein sequence ID" value="MBX69221.1"/>
    <property type="molecule type" value="Transcribed_RNA"/>
</dbReference>
<organism evidence="1">
    <name type="scientific">Rhizophora mucronata</name>
    <name type="common">Asiatic mangrove</name>
    <dbReference type="NCBI Taxonomy" id="61149"/>
    <lineage>
        <taxon>Eukaryota</taxon>
        <taxon>Viridiplantae</taxon>
        <taxon>Streptophyta</taxon>
        <taxon>Embryophyta</taxon>
        <taxon>Tracheophyta</taxon>
        <taxon>Spermatophyta</taxon>
        <taxon>Magnoliopsida</taxon>
        <taxon>eudicotyledons</taxon>
        <taxon>Gunneridae</taxon>
        <taxon>Pentapetalae</taxon>
        <taxon>rosids</taxon>
        <taxon>fabids</taxon>
        <taxon>Malpighiales</taxon>
        <taxon>Rhizophoraceae</taxon>
        <taxon>Rhizophora</taxon>
    </lineage>
</organism>
<protein>
    <submittedName>
        <fullName evidence="1">Uncharacterized protein</fullName>
    </submittedName>
</protein>
<evidence type="ECO:0000313" key="1">
    <source>
        <dbReference type="EMBL" id="MBX69221.1"/>
    </source>
</evidence>
<name>A0A2P2QQQ9_RHIMU</name>
<sequence>MTFRSQQCNLIITKTCPLEAIIILKQITFLQTSFSKRKLNLTISKSTNTGCFHKLVQVLEVFLQEISEWTIPQNILSPQ</sequence>
<reference evidence="1" key="1">
    <citation type="submission" date="2018-02" db="EMBL/GenBank/DDBJ databases">
        <title>Rhizophora mucronata_Transcriptome.</title>
        <authorList>
            <person name="Meera S.P."/>
            <person name="Sreeshan A."/>
            <person name="Augustine A."/>
        </authorList>
    </citation>
    <scope>NUCLEOTIDE SEQUENCE</scope>
    <source>
        <tissue evidence="1">Leaf</tissue>
    </source>
</reference>
<proteinExistence type="predicted"/>
<accession>A0A2P2QQQ9</accession>